<keyword evidence="1" id="KW-0472">Membrane</keyword>
<sequence length="63" mass="7664">MIGKIQSLNEHMFKNEWYLTMGLFETVAILNGTVFYFVQNFPHPGTFSERYLDRQIERYKNWI</sequence>
<name>A0A0F9MKR4_9ZZZZ</name>
<evidence type="ECO:0000256" key="1">
    <source>
        <dbReference type="SAM" id="Phobius"/>
    </source>
</evidence>
<dbReference type="AlphaFoldDB" id="A0A0F9MKR4"/>
<dbReference type="EMBL" id="LAZR01004516">
    <property type="protein sequence ID" value="KKN07900.1"/>
    <property type="molecule type" value="Genomic_DNA"/>
</dbReference>
<organism evidence="2">
    <name type="scientific">marine sediment metagenome</name>
    <dbReference type="NCBI Taxonomy" id="412755"/>
    <lineage>
        <taxon>unclassified sequences</taxon>
        <taxon>metagenomes</taxon>
        <taxon>ecological metagenomes</taxon>
    </lineage>
</organism>
<keyword evidence="1" id="KW-0812">Transmembrane</keyword>
<proteinExistence type="predicted"/>
<reference evidence="2" key="1">
    <citation type="journal article" date="2015" name="Nature">
        <title>Complex archaea that bridge the gap between prokaryotes and eukaryotes.</title>
        <authorList>
            <person name="Spang A."/>
            <person name="Saw J.H."/>
            <person name="Jorgensen S.L."/>
            <person name="Zaremba-Niedzwiedzka K."/>
            <person name="Martijn J."/>
            <person name="Lind A.E."/>
            <person name="van Eijk R."/>
            <person name="Schleper C."/>
            <person name="Guy L."/>
            <person name="Ettema T.J."/>
        </authorList>
    </citation>
    <scope>NUCLEOTIDE SEQUENCE</scope>
</reference>
<accession>A0A0F9MKR4</accession>
<gene>
    <name evidence="2" type="ORF">LCGC14_1062350</name>
</gene>
<evidence type="ECO:0000313" key="2">
    <source>
        <dbReference type="EMBL" id="KKN07900.1"/>
    </source>
</evidence>
<keyword evidence="1" id="KW-1133">Transmembrane helix</keyword>
<comment type="caution">
    <text evidence="2">The sequence shown here is derived from an EMBL/GenBank/DDBJ whole genome shotgun (WGS) entry which is preliminary data.</text>
</comment>
<protein>
    <submittedName>
        <fullName evidence="2">Uncharacterized protein</fullName>
    </submittedName>
</protein>
<feature type="transmembrane region" description="Helical" evidence="1">
    <location>
        <begin position="17"/>
        <end position="38"/>
    </location>
</feature>